<dbReference type="Proteomes" id="UP000188613">
    <property type="component" value="Unassembled WGS sequence"/>
</dbReference>
<evidence type="ECO:0000313" key="4">
    <source>
        <dbReference type="EMBL" id="OMP68316.1"/>
    </source>
</evidence>
<dbReference type="EMBL" id="MSFI01000004">
    <property type="protein sequence ID" value="OMP68316.1"/>
    <property type="molecule type" value="Genomic_DNA"/>
</dbReference>
<sequence length="101" mass="11728">MVVKVRECVSISEVRESIDQLDDQIVKLISERSRYVEQAAKYKKDTDDVKAPKMVEAVIEKVRNLANENNVNPDIIEEVYRTMISCFINHELVQHSKLHSK</sequence>
<dbReference type="PANTHER" id="PTHR38041:SF1">
    <property type="entry name" value="CHORISMATE MUTASE"/>
    <property type="match status" value="1"/>
</dbReference>
<dbReference type="InterPro" id="IPR051331">
    <property type="entry name" value="Chorismate_mutase-related"/>
</dbReference>
<comment type="caution">
    <text evidence="4">The sequence shown here is derived from an EMBL/GenBank/DDBJ whole genome shotgun (WGS) entry which is preliminary data.</text>
</comment>
<feature type="domain" description="Chorismate mutase" evidence="3">
    <location>
        <begin position="5"/>
        <end position="95"/>
    </location>
</feature>
<dbReference type="SMART" id="SM00830">
    <property type="entry name" value="CM_2"/>
    <property type="match status" value="1"/>
</dbReference>
<keyword evidence="5" id="KW-1185">Reference proteome</keyword>
<protein>
    <submittedName>
        <fullName evidence="4">Chorismate mutase</fullName>
    </submittedName>
</protein>
<evidence type="ECO:0000313" key="5">
    <source>
        <dbReference type="Proteomes" id="UP000188613"/>
    </source>
</evidence>
<dbReference type="RefSeq" id="WP_076763754.1">
    <property type="nucleotide sequence ID" value="NZ_MSFI01000004.1"/>
</dbReference>
<feature type="coiled-coil region" evidence="2">
    <location>
        <begin position="11"/>
        <end position="38"/>
    </location>
</feature>
<dbReference type="STRING" id="1714355.BTO28_02580"/>
<dbReference type="GO" id="GO:0009697">
    <property type="term" value="P:salicylic acid biosynthetic process"/>
    <property type="evidence" value="ECO:0007669"/>
    <property type="project" value="TreeGrafter"/>
</dbReference>
<dbReference type="GO" id="GO:0004106">
    <property type="term" value="F:chorismate mutase activity"/>
    <property type="evidence" value="ECO:0007669"/>
    <property type="project" value="InterPro"/>
</dbReference>
<keyword evidence="2" id="KW-0175">Coiled coil</keyword>
<dbReference type="PROSITE" id="PS51168">
    <property type="entry name" value="CHORISMATE_MUT_2"/>
    <property type="match status" value="1"/>
</dbReference>
<gene>
    <name evidence="4" type="ORF">BTO28_02580</name>
</gene>
<dbReference type="SUPFAM" id="SSF48600">
    <property type="entry name" value="Chorismate mutase II"/>
    <property type="match status" value="1"/>
</dbReference>
<dbReference type="PANTHER" id="PTHR38041">
    <property type="entry name" value="CHORISMATE MUTASE"/>
    <property type="match status" value="1"/>
</dbReference>
<evidence type="ECO:0000259" key="3">
    <source>
        <dbReference type="PROSITE" id="PS51168"/>
    </source>
</evidence>
<organism evidence="4 5">
    <name type="scientific">Domibacillus epiphyticus</name>
    <dbReference type="NCBI Taxonomy" id="1714355"/>
    <lineage>
        <taxon>Bacteria</taxon>
        <taxon>Bacillati</taxon>
        <taxon>Bacillota</taxon>
        <taxon>Bacilli</taxon>
        <taxon>Bacillales</taxon>
        <taxon>Bacillaceae</taxon>
        <taxon>Domibacillus</taxon>
    </lineage>
</organism>
<dbReference type="InterPro" id="IPR036263">
    <property type="entry name" value="Chorismate_II_sf"/>
</dbReference>
<reference evidence="4 5" key="1">
    <citation type="submission" date="2016-12" db="EMBL/GenBank/DDBJ databases">
        <title>Domibacillus sp. SAB 38T whole genome sequencing.</title>
        <authorList>
            <person name="Verma A."/>
            <person name="Ojha A.K."/>
            <person name="Krishnamurthi S."/>
        </authorList>
    </citation>
    <scope>NUCLEOTIDE SEQUENCE [LARGE SCALE GENOMIC DNA]</scope>
    <source>
        <strain evidence="4 5">SAB 38</strain>
    </source>
</reference>
<accession>A0A1V2ABE8</accession>
<evidence type="ECO:0000256" key="2">
    <source>
        <dbReference type="SAM" id="Coils"/>
    </source>
</evidence>
<keyword evidence="1" id="KW-0413">Isomerase</keyword>
<dbReference type="InterPro" id="IPR002701">
    <property type="entry name" value="CM_II_prokaryot"/>
</dbReference>
<evidence type="ECO:0000256" key="1">
    <source>
        <dbReference type="ARBA" id="ARBA00023235"/>
    </source>
</evidence>
<dbReference type="Pfam" id="PF01817">
    <property type="entry name" value="CM_2"/>
    <property type="match status" value="1"/>
</dbReference>
<dbReference type="OrthoDB" id="3233357at2"/>
<dbReference type="InterPro" id="IPR036979">
    <property type="entry name" value="CM_dom_sf"/>
</dbReference>
<dbReference type="GO" id="GO:0046417">
    <property type="term" value="P:chorismate metabolic process"/>
    <property type="evidence" value="ECO:0007669"/>
    <property type="project" value="InterPro"/>
</dbReference>
<dbReference type="AlphaFoldDB" id="A0A1V2ABE8"/>
<dbReference type="Gene3D" id="1.20.59.10">
    <property type="entry name" value="Chorismate mutase"/>
    <property type="match status" value="1"/>
</dbReference>
<name>A0A1V2ABE8_9BACI</name>
<proteinExistence type="predicted"/>